<proteinExistence type="predicted"/>
<dbReference type="Proteomes" id="UP001060085">
    <property type="component" value="Linkage Group LG06"/>
</dbReference>
<organism evidence="1 2">
    <name type="scientific">Catharanthus roseus</name>
    <name type="common">Madagascar periwinkle</name>
    <name type="synonym">Vinca rosea</name>
    <dbReference type="NCBI Taxonomy" id="4058"/>
    <lineage>
        <taxon>Eukaryota</taxon>
        <taxon>Viridiplantae</taxon>
        <taxon>Streptophyta</taxon>
        <taxon>Embryophyta</taxon>
        <taxon>Tracheophyta</taxon>
        <taxon>Spermatophyta</taxon>
        <taxon>Magnoliopsida</taxon>
        <taxon>eudicotyledons</taxon>
        <taxon>Gunneridae</taxon>
        <taxon>Pentapetalae</taxon>
        <taxon>asterids</taxon>
        <taxon>lamiids</taxon>
        <taxon>Gentianales</taxon>
        <taxon>Apocynaceae</taxon>
        <taxon>Rauvolfioideae</taxon>
        <taxon>Vinceae</taxon>
        <taxon>Catharanthinae</taxon>
        <taxon>Catharanthus</taxon>
    </lineage>
</organism>
<keyword evidence="2" id="KW-1185">Reference proteome</keyword>
<accession>A0ACC0A6W9</accession>
<dbReference type="EMBL" id="CM044706">
    <property type="protein sequence ID" value="KAI5655934.1"/>
    <property type="molecule type" value="Genomic_DNA"/>
</dbReference>
<protein>
    <submittedName>
        <fullName evidence="1">Uncharacterized protein</fullName>
    </submittedName>
</protein>
<evidence type="ECO:0000313" key="1">
    <source>
        <dbReference type="EMBL" id="KAI5655934.1"/>
    </source>
</evidence>
<reference evidence="2" key="1">
    <citation type="journal article" date="2023" name="Nat. Plants">
        <title>Single-cell RNA sequencing provides a high-resolution roadmap for understanding the multicellular compartmentation of specialized metabolism.</title>
        <authorList>
            <person name="Sun S."/>
            <person name="Shen X."/>
            <person name="Li Y."/>
            <person name="Li Y."/>
            <person name="Wang S."/>
            <person name="Li R."/>
            <person name="Zhang H."/>
            <person name="Shen G."/>
            <person name="Guo B."/>
            <person name="Wei J."/>
            <person name="Xu J."/>
            <person name="St-Pierre B."/>
            <person name="Chen S."/>
            <person name="Sun C."/>
        </authorList>
    </citation>
    <scope>NUCLEOTIDE SEQUENCE [LARGE SCALE GENOMIC DNA]</scope>
</reference>
<name>A0ACC0A6W9_CATRO</name>
<evidence type="ECO:0000313" key="2">
    <source>
        <dbReference type="Proteomes" id="UP001060085"/>
    </source>
</evidence>
<comment type="caution">
    <text evidence="1">The sequence shown here is derived from an EMBL/GenBank/DDBJ whole genome shotgun (WGS) entry which is preliminary data.</text>
</comment>
<sequence>MAVISSTPSFSKSLLRSNPLISSPITKFKCFRNYPATRYVGMSDADSGRISKWVLRNNNQRAVETSAPSPPSLLSTDSAPASLDSASAVVRKFYQGINAHDLASVENLIAENCIYEDLIFPQPFVGRKAILEFFNKFIDSISIDLQFVIDDISENDDSGVGVTWHLEWKGKTFPFSRGCGFYKLEVVNGQRQVCYGRDSVEPAIKPGESALVRVLLYQMTA</sequence>
<gene>
    <name evidence="1" type="ORF">M9H77_24727</name>
</gene>